<evidence type="ECO:0000259" key="1">
    <source>
        <dbReference type="Pfam" id="PF08719"/>
    </source>
</evidence>
<dbReference type="WBParaSite" id="SPAL_0001458900.1">
    <property type="protein sequence ID" value="SPAL_0001458900.1"/>
    <property type="gene ID" value="SPAL_0001458900"/>
</dbReference>
<dbReference type="NCBIfam" id="TIGR02464">
    <property type="entry name" value="ribofla_fusion"/>
    <property type="match status" value="1"/>
</dbReference>
<dbReference type="Proteomes" id="UP000046392">
    <property type="component" value="Unplaced"/>
</dbReference>
<dbReference type="InterPro" id="IPR037238">
    <property type="entry name" value="YbiA-like_sf"/>
</dbReference>
<dbReference type="SUPFAM" id="SSF143990">
    <property type="entry name" value="YbiA-like"/>
    <property type="match status" value="1"/>
</dbReference>
<name>A0A0N5C9K7_STREA</name>
<evidence type="ECO:0000313" key="3">
    <source>
        <dbReference type="WBParaSite" id="SPAL_0001458900.1"/>
    </source>
</evidence>
<sequence length="172" mass="20349">MQQLNSYTIVKGNYVIFKGELSPLSNFYKKPFFDDENEVQYPTMEHYFQHQKALFFNNIYAAATILEINKAVDVKHAARLITNFNEKAWDEVKDEIMLRGLKKKFMDVELKEFLKKHYINGNSRRIFLENTGHNYWGCRINNIFNTINPNHLGGNNKLGKLLNKVCEEFFDR</sequence>
<accession>A0A0N5C9K7</accession>
<dbReference type="CDD" id="cd15457">
    <property type="entry name" value="NADAR"/>
    <property type="match status" value="1"/>
</dbReference>
<keyword evidence="2" id="KW-1185">Reference proteome</keyword>
<reference evidence="3" key="1">
    <citation type="submission" date="2017-02" db="UniProtKB">
        <authorList>
            <consortium name="WormBaseParasite"/>
        </authorList>
    </citation>
    <scope>IDENTIFICATION</scope>
</reference>
<dbReference type="Pfam" id="PF08719">
    <property type="entry name" value="NADAR"/>
    <property type="match status" value="1"/>
</dbReference>
<dbReference type="InterPro" id="IPR012816">
    <property type="entry name" value="NADAR"/>
</dbReference>
<feature type="domain" description="NADAR" evidence="1">
    <location>
        <begin position="21"/>
        <end position="168"/>
    </location>
</feature>
<protein>
    <submittedName>
        <fullName evidence="3">DUF1768 domain-containing protein</fullName>
    </submittedName>
</protein>
<dbReference type="AlphaFoldDB" id="A0A0N5C9K7"/>
<evidence type="ECO:0000313" key="2">
    <source>
        <dbReference type="Proteomes" id="UP000046392"/>
    </source>
</evidence>
<dbReference type="Gene3D" id="1.10.357.40">
    <property type="entry name" value="YbiA-like"/>
    <property type="match status" value="1"/>
</dbReference>
<organism evidence="2 3">
    <name type="scientific">Strongyloides papillosus</name>
    <name type="common">Intestinal threadworm</name>
    <dbReference type="NCBI Taxonomy" id="174720"/>
    <lineage>
        <taxon>Eukaryota</taxon>
        <taxon>Metazoa</taxon>
        <taxon>Ecdysozoa</taxon>
        <taxon>Nematoda</taxon>
        <taxon>Chromadorea</taxon>
        <taxon>Rhabditida</taxon>
        <taxon>Tylenchina</taxon>
        <taxon>Panagrolaimomorpha</taxon>
        <taxon>Strongyloidoidea</taxon>
        <taxon>Strongyloididae</taxon>
        <taxon>Strongyloides</taxon>
    </lineage>
</organism>
<proteinExistence type="predicted"/>
<dbReference type="STRING" id="174720.A0A0N5C9K7"/>